<dbReference type="GO" id="GO:0098552">
    <property type="term" value="C:side of membrane"/>
    <property type="evidence" value="ECO:0007669"/>
    <property type="project" value="UniProtKB-KW"/>
</dbReference>
<sequence>MKAAIFTILAFFALSAQAHFRLLYPEPRGPFVGDREPLFCGGYDTVTTNRTTFPLSNGFFRIRQGHADWAGSVVISVAPNPSTFDDFTTGGQNQFARLWANESKSGNFCIPLDLSSTGVAGVTDGANVTIQIVITGGDGNLYQCADLTLSSNFTVPADLQATCVNQTVADDHSSHGSNSTNSTTGGSTAGSGSLGNVEQRPLIAALAVGVFGALLGLL</sequence>
<evidence type="ECO:0000256" key="2">
    <source>
        <dbReference type="ARBA" id="ARBA00022475"/>
    </source>
</evidence>
<protein>
    <recommendedName>
        <fullName evidence="10">Copper acquisition factor BIM1-like domain-containing protein</fullName>
    </recommendedName>
</protein>
<evidence type="ECO:0000256" key="6">
    <source>
        <dbReference type="ARBA" id="ARBA00023180"/>
    </source>
</evidence>
<dbReference type="EMBL" id="SDEE01000664">
    <property type="protein sequence ID" value="RXW14675.1"/>
    <property type="molecule type" value="Genomic_DNA"/>
</dbReference>
<evidence type="ECO:0000256" key="7">
    <source>
        <dbReference type="ARBA" id="ARBA00023288"/>
    </source>
</evidence>
<keyword evidence="3" id="KW-0336">GPI-anchor</keyword>
<evidence type="ECO:0000256" key="5">
    <source>
        <dbReference type="ARBA" id="ARBA00023136"/>
    </source>
</evidence>
<proteinExistence type="predicted"/>
<dbReference type="GO" id="GO:0005886">
    <property type="term" value="C:plasma membrane"/>
    <property type="evidence" value="ECO:0007669"/>
    <property type="project" value="UniProtKB-SubCell"/>
</dbReference>
<evidence type="ECO:0000313" key="12">
    <source>
        <dbReference type="Proteomes" id="UP000290288"/>
    </source>
</evidence>
<dbReference type="Pfam" id="PF20238">
    <property type="entry name" value="BIM1-like_dom"/>
    <property type="match status" value="1"/>
</dbReference>
<evidence type="ECO:0000256" key="1">
    <source>
        <dbReference type="ARBA" id="ARBA00004609"/>
    </source>
</evidence>
<organism evidence="11 12">
    <name type="scientific">Candolleomyces aberdarensis</name>
    <dbReference type="NCBI Taxonomy" id="2316362"/>
    <lineage>
        <taxon>Eukaryota</taxon>
        <taxon>Fungi</taxon>
        <taxon>Dikarya</taxon>
        <taxon>Basidiomycota</taxon>
        <taxon>Agaricomycotina</taxon>
        <taxon>Agaricomycetes</taxon>
        <taxon>Agaricomycetidae</taxon>
        <taxon>Agaricales</taxon>
        <taxon>Agaricineae</taxon>
        <taxon>Psathyrellaceae</taxon>
        <taxon>Candolleomyces</taxon>
    </lineage>
</organism>
<keyword evidence="2" id="KW-1003">Cell membrane</keyword>
<dbReference type="InterPro" id="IPR046530">
    <property type="entry name" value="BIM1-like_dom"/>
</dbReference>
<gene>
    <name evidence="11" type="ORF">EST38_g11181</name>
</gene>
<feature type="compositionally biased region" description="Low complexity" evidence="8">
    <location>
        <begin position="175"/>
        <end position="186"/>
    </location>
</feature>
<keyword evidence="12" id="KW-1185">Reference proteome</keyword>
<dbReference type="PANTHER" id="PTHR34992">
    <property type="entry name" value="HYPHAL ANASTAMOSIS-7 PROTEIN"/>
    <property type="match status" value="1"/>
</dbReference>
<evidence type="ECO:0000313" key="11">
    <source>
        <dbReference type="EMBL" id="RXW14675.1"/>
    </source>
</evidence>
<keyword evidence="7" id="KW-0449">Lipoprotein</keyword>
<comment type="caution">
    <text evidence="11">The sequence shown here is derived from an EMBL/GenBank/DDBJ whole genome shotgun (WGS) entry which is preliminary data.</text>
</comment>
<reference evidence="11 12" key="1">
    <citation type="submission" date="2019-01" db="EMBL/GenBank/DDBJ databases">
        <title>Draft genome sequence of Psathyrella aberdarensis IHI B618.</title>
        <authorList>
            <person name="Buettner E."/>
            <person name="Kellner H."/>
        </authorList>
    </citation>
    <scope>NUCLEOTIDE SEQUENCE [LARGE SCALE GENOMIC DNA]</scope>
    <source>
        <strain evidence="11 12">IHI B618</strain>
    </source>
</reference>
<keyword evidence="4 9" id="KW-0732">Signal</keyword>
<evidence type="ECO:0000256" key="8">
    <source>
        <dbReference type="SAM" id="MobiDB-lite"/>
    </source>
</evidence>
<evidence type="ECO:0000256" key="3">
    <source>
        <dbReference type="ARBA" id="ARBA00022622"/>
    </source>
</evidence>
<evidence type="ECO:0000259" key="10">
    <source>
        <dbReference type="Pfam" id="PF20238"/>
    </source>
</evidence>
<name>A0A4Q2D8S9_9AGAR</name>
<dbReference type="OrthoDB" id="2146436at2759"/>
<evidence type="ECO:0000256" key="4">
    <source>
        <dbReference type="ARBA" id="ARBA00022729"/>
    </source>
</evidence>
<dbReference type="InterPro" id="IPR046936">
    <property type="entry name" value="BIM1-like"/>
</dbReference>
<keyword evidence="6" id="KW-0325">Glycoprotein</keyword>
<keyword evidence="5" id="KW-0472">Membrane</keyword>
<feature type="chain" id="PRO_5020710599" description="Copper acquisition factor BIM1-like domain-containing protein" evidence="9">
    <location>
        <begin position="19"/>
        <end position="218"/>
    </location>
</feature>
<feature type="signal peptide" evidence="9">
    <location>
        <begin position="1"/>
        <end position="18"/>
    </location>
</feature>
<comment type="subcellular location">
    <subcellularLocation>
        <location evidence="1">Cell membrane</location>
        <topology evidence="1">Lipid-anchor</topology>
        <topology evidence="1">GPI-anchor</topology>
    </subcellularLocation>
</comment>
<dbReference type="STRING" id="2316362.A0A4Q2D8S9"/>
<evidence type="ECO:0000256" key="9">
    <source>
        <dbReference type="SAM" id="SignalP"/>
    </source>
</evidence>
<accession>A0A4Q2D8S9</accession>
<dbReference type="Proteomes" id="UP000290288">
    <property type="component" value="Unassembled WGS sequence"/>
</dbReference>
<dbReference type="CDD" id="cd21176">
    <property type="entry name" value="LPMO_auxiliary-like"/>
    <property type="match status" value="1"/>
</dbReference>
<dbReference type="AlphaFoldDB" id="A0A4Q2D8S9"/>
<feature type="domain" description="Copper acquisition factor BIM1-like" evidence="10">
    <location>
        <begin position="17"/>
        <end position="167"/>
    </location>
</feature>
<feature type="region of interest" description="Disordered" evidence="8">
    <location>
        <begin position="170"/>
        <end position="193"/>
    </location>
</feature>